<name>A0A1I8GCT1_9PLAT</name>
<proteinExistence type="predicted"/>
<sequence>MGICVNFLPKKLYYLHSAGEFCFLAGLASGAGLSVYPHTVQKLSYQRHHYGNAYWLGWAACILQTLAALCLMFDHLVRESSRQRHCPRCCCLCCRRIKRRKVQRQLVSANQKTAEAIADAEEQIELKAAVSSGAASLKPTVQLV</sequence>
<accession>A0A1I8GCT1</accession>
<keyword evidence="1" id="KW-0472">Membrane</keyword>
<evidence type="ECO:0000256" key="1">
    <source>
        <dbReference type="SAM" id="Phobius"/>
    </source>
</evidence>
<keyword evidence="1" id="KW-1133">Transmembrane helix</keyword>
<evidence type="ECO:0000313" key="2">
    <source>
        <dbReference type="Proteomes" id="UP000095280"/>
    </source>
</evidence>
<dbReference type="WBParaSite" id="maker-uti_cns_0001462-snap-gene-0.5-mRNA-1">
    <property type="protein sequence ID" value="maker-uti_cns_0001462-snap-gene-0.5-mRNA-1"/>
    <property type="gene ID" value="maker-uti_cns_0001462-snap-gene-0.5"/>
</dbReference>
<dbReference type="Gene3D" id="1.20.140.150">
    <property type="match status" value="1"/>
</dbReference>
<evidence type="ECO:0000313" key="3">
    <source>
        <dbReference type="WBParaSite" id="maker-uti_cns_0001462-snap-gene-0.5-mRNA-1"/>
    </source>
</evidence>
<protein>
    <submittedName>
        <fullName evidence="3">Solute carrier organic anion transporter family member 5A1</fullName>
    </submittedName>
</protein>
<keyword evidence="1" id="KW-0812">Transmembrane</keyword>
<feature type="transmembrane region" description="Helical" evidence="1">
    <location>
        <begin position="53"/>
        <end position="73"/>
    </location>
</feature>
<dbReference type="Proteomes" id="UP000095280">
    <property type="component" value="Unplaced"/>
</dbReference>
<reference evidence="3" key="1">
    <citation type="submission" date="2016-11" db="UniProtKB">
        <authorList>
            <consortium name="WormBaseParasite"/>
        </authorList>
    </citation>
    <scope>IDENTIFICATION</scope>
</reference>
<dbReference type="AlphaFoldDB" id="A0A1I8GCT1"/>
<organism evidence="2 3">
    <name type="scientific">Macrostomum lignano</name>
    <dbReference type="NCBI Taxonomy" id="282301"/>
    <lineage>
        <taxon>Eukaryota</taxon>
        <taxon>Metazoa</taxon>
        <taxon>Spiralia</taxon>
        <taxon>Lophotrochozoa</taxon>
        <taxon>Platyhelminthes</taxon>
        <taxon>Rhabditophora</taxon>
        <taxon>Macrostomorpha</taxon>
        <taxon>Macrostomida</taxon>
        <taxon>Macrostomidae</taxon>
        <taxon>Macrostomum</taxon>
    </lineage>
</organism>
<feature type="transmembrane region" description="Helical" evidence="1">
    <location>
        <begin position="12"/>
        <end position="33"/>
    </location>
</feature>
<keyword evidence="2" id="KW-1185">Reference proteome</keyword>